<name>A0A5C3Q5K4_9AGAR</name>
<evidence type="ECO:0000313" key="3">
    <source>
        <dbReference type="Proteomes" id="UP000305067"/>
    </source>
</evidence>
<protein>
    <submittedName>
        <fullName evidence="2">Uncharacterized protein</fullName>
    </submittedName>
</protein>
<keyword evidence="3" id="KW-1185">Reference proteome</keyword>
<evidence type="ECO:0000256" key="1">
    <source>
        <dbReference type="SAM" id="MobiDB-lite"/>
    </source>
</evidence>
<gene>
    <name evidence="2" type="ORF">BDV98DRAFT_576070</name>
</gene>
<reference evidence="2 3" key="1">
    <citation type="journal article" date="2019" name="Nat. Ecol. Evol.">
        <title>Megaphylogeny resolves global patterns of mushroom evolution.</title>
        <authorList>
            <person name="Varga T."/>
            <person name="Krizsan K."/>
            <person name="Foldi C."/>
            <person name="Dima B."/>
            <person name="Sanchez-Garcia M."/>
            <person name="Sanchez-Ramirez S."/>
            <person name="Szollosi G.J."/>
            <person name="Szarkandi J.G."/>
            <person name="Papp V."/>
            <person name="Albert L."/>
            <person name="Andreopoulos W."/>
            <person name="Angelini C."/>
            <person name="Antonin V."/>
            <person name="Barry K.W."/>
            <person name="Bougher N.L."/>
            <person name="Buchanan P."/>
            <person name="Buyck B."/>
            <person name="Bense V."/>
            <person name="Catcheside P."/>
            <person name="Chovatia M."/>
            <person name="Cooper J."/>
            <person name="Damon W."/>
            <person name="Desjardin D."/>
            <person name="Finy P."/>
            <person name="Geml J."/>
            <person name="Haridas S."/>
            <person name="Hughes K."/>
            <person name="Justo A."/>
            <person name="Karasinski D."/>
            <person name="Kautmanova I."/>
            <person name="Kiss B."/>
            <person name="Kocsube S."/>
            <person name="Kotiranta H."/>
            <person name="LaButti K.M."/>
            <person name="Lechner B.E."/>
            <person name="Liimatainen K."/>
            <person name="Lipzen A."/>
            <person name="Lukacs Z."/>
            <person name="Mihaltcheva S."/>
            <person name="Morgado L.N."/>
            <person name="Niskanen T."/>
            <person name="Noordeloos M.E."/>
            <person name="Ohm R.A."/>
            <person name="Ortiz-Santana B."/>
            <person name="Ovrebo C."/>
            <person name="Racz N."/>
            <person name="Riley R."/>
            <person name="Savchenko A."/>
            <person name="Shiryaev A."/>
            <person name="Soop K."/>
            <person name="Spirin V."/>
            <person name="Szebenyi C."/>
            <person name="Tomsovsky M."/>
            <person name="Tulloss R.E."/>
            <person name="Uehling J."/>
            <person name="Grigoriev I.V."/>
            <person name="Vagvolgyi C."/>
            <person name="Papp T."/>
            <person name="Martin F.M."/>
            <person name="Miettinen O."/>
            <person name="Hibbett D.S."/>
            <person name="Nagy L.G."/>
        </authorList>
    </citation>
    <scope>NUCLEOTIDE SEQUENCE [LARGE SCALE GENOMIC DNA]</scope>
    <source>
        <strain evidence="2 3">CBS 309.79</strain>
    </source>
</reference>
<evidence type="ECO:0000313" key="2">
    <source>
        <dbReference type="EMBL" id="TFK96427.1"/>
    </source>
</evidence>
<feature type="region of interest" description="Disordered" evidence="1">
    <location>
        <begin position="84"/>
        <end position="104"/>
    </location>
</feature>
<dbReference type="AlphaFoldDB" id="A0A5C3Q5K4"/>
<dbReference type="Proteomes" id="UP000305067">
    <property type="component" value="Unassembled WGS sequence"/>
</dbReference>
<sequence>MRFNFARALIWPTPETSIRSFSDELWIPADGPGMGYAGDWTESGIAPGHRESTSARDSFSFSFIAILKASNARCITGPLLTRRSSRDLGTSWSTGQERRNRRSG</sequence>
<proteinExistence type="predicted"/>
<dbReference type="EMBL" id="ML178860">
    <property type="protein sequence ID" value="TFK96427.1"/>
    <property type="molecule type" value="Genomic_DNA"/>
</dbReference>
<accession>A0A5C3Q5K4</accession>
<organism evidence="2 3">
    <name type="scientific">Pterulicium gracile</name>
    <dbReference type="NCBI Taxonomy" id="1884261"/>
    <lineage>
        <taxon>Eukaryota</taxon>
        <taxon>Fungi</taxon>
        <taxon>Dikarya</taxon>
        <taxon>Basidiomycota</taxon>
        <taxon>Agaricomycotina</taxon>
        <taxon>Agaricomycetes</taxon>
        <taxon>Agaricomycetidae</taxon>
        <taxon>Agaricales</taxon>
        <taxon>Pleurotineae</taxon>
        <taxon>Pterulaceae</taxon>
        <taxon>Pterulicium</taxon>
    </lineage>
</organism>